<proteinExistence type="predicted"/>
<feature type="compositionally biased region" description="Gly residues" evidence="1">
    <location>
        <begin position="11"/>
        <end position="20"/>
    </location>
</feature>
<keyword evidence="3" id="KW-1185">Reference proteome</keyword>
<evidence type="ECO:0000313" key="3">
    <source>
        <dbReference type="Proteomes" id="UP000011115"/>
    </source>
</evidence>
<dbReference type="Proteomes" id="UP000011115">
    <property type="component" value="Unassembled WGS sequence"/>
</dbReference>
<organism evidence="2 3">
    <name type="scientific">Solanum tuberosum</name>
    <name type="common">Potato</name>
    <dbReference type="NCBI Taxonomy" id="4113"/>
    <lineage>
        <taxon>Eukaryota</taxon>
        <taxon>Viridiplantae</taxon>
        <taxon>Streptophyta</taxon>
        <taxon>Embryophyta</taxon>
        <taxon>Tracheophyta</taxon>
        <taxon>Spermatophyta</taxon>
        <taxon>Magnoliopsida</taxon>
        <taxon>eudicotyledons</taxon>
        <taxon>Gunneridae</taxon>
        <taxon>Pentapetalae</taxon>
        <taxon>asterids</taxon>
        <taxon>lamiids</taxon>
        <taxon>Solanales</taxon>
        <taxon>Solanaceae</taxon>
        <taxon>Solanoideae</taxon>
        <taxon>Solaneae</taxon>
        <taxon>Solanum</taxon>
    </lineage>
</organism>
<protein>
    <submittedName>
        <fullName evidence="2">ARGOS</fullName>
    </submittedName>
</protein>
<dbReference type="PaxDb" id="4113-PGSC0003DMT400054212"/>
<feature type="region of interest" description="Disordered" evidence="1">
    <location>
        <begin position="1"/>
        <end position="28"/>
    </location>
</feature>
<dbReference type="Gramene" id="PGSC0003DMT400054212">
    <property type="protein sequence ID" value="PGSC0003DMT400054212"/>
    <property type="gene ID" value="PGSC0003DMG400021027"/>
</dbReference>
<evidence type="ECO:0000313" key="2">
    <source>
        <dbReference type="EnsemblPlants" id="PGSC0003DMT400054212"/>
    </source>
</evidence>
<evidence type="ECO:0000256" key="1">
    <source>
        <dbReference type="SAM" id="MobiDB-lite"/>
    </source>
</evidence>
<reference evidence="2" key="2">
    <citation type="submission" date="2015-06" db="UniProtKB">
        <authorList>
            <consortium name="EnsemblPlants"/>
        </authorList>
    </citation>
    <scope>IDENTIFICATION</scope>
    <source>
        <strain evidence="2">DM1-3 516 R44</strain>
    </source>
</reference>
<dbReference type="eggNOG" id="ENOG502R84H">
    <property type="taxonomic scope" value="Eukaryota"/>
</dbReference>
<reference evidence="3" key="1">
    <citation type="journal article" date="2011" name="Nature">
        <title>Genome sequence and analysis of the tuber crop potato.</title>
        <authorList>
            <consortium name="The Potato Genome Sequencing Consortium"/>
        </authorList>
    </citation>
    <scope>NUCLEOTIDE SEQUENCE [LARGE SCALE GENOMIC DNA]</scope>
    <source>
        <strain evidence="3">cv. DM1-3 516 R44</strain>
    </source>
</reference>
<name>M1BVZ1_SOLTU</name>
<dbReference type="InParanoid" id="M1BVZ1"/>
<sequence>MAKIGMKRSQSGGGGRGGRTNGNTRRDSVRITIKTITRILKVFNINLLKC</sequence>
<dbReference type="HOGENOM" id="CLU_3128070_0_0_1"/>
<dbReference type="EnsemblPlants" id="PGSC0003DMT400054212">
    <property type="protein sequence ID" value="PGSC0003DMT400054212"/>
    <property type="gene ID" value="PGSC0003DMG400021027"/>
</dbReference>
<dbReference type="AlphaFoldDB" id="M1BVZ1"/>
<accession>M1BVZ1</accession>